<dbReference type="PANTHER" id="PTHR36985">
    <property type="entry name" value="TRANSLOCATION AND ASSEMBLY MODULE SUBUNIT TAMB"/>
    <property type="match status" value="1"/>
</dbReference>
<dbReference type="Pfam" id="PF04357">
    <property type="entry name" value="TamB"/>
    <property type="match status" value="1"/>
</dbReference>
<organism evidence="6 7">
    <name type="scientific">Halopseudomonas salina</name>
    <dbReference type="NCBI Taxonomy" id="1323744"/>
    <lineage>
        <taxon>Bacteria</taxon>
        <taxon>Pseudomonadati</taxon>
        <taxon>Pseudomonadota</taxon>
        <taxon>Gammaproteobacteria</taxon>
        <taxon>Pseudomonadales</taxon>
        <taxon>Pseudomonadaceae</taxon>
        <taxon>Halopseudomonas</taxon>
    </lineage>
</organism>
<gene>
    <name evidence="6" type="ORF">GCM10007418_22610</name>
</gene>
<proteinExistence type="predicted"/>
<protein>
    <submittedName>
        <fullName evidence="6">Translocation/assembly module TamB</fullName>
    </submittedName>
</protein>
<evidence type="ECO:0000256" key="1">
    <source>
        <dbReference type="ARBA" id="ARBA00004167"/>
    </source>
</evidence>
<sequence>MMLFVLKVLFRGLLVLLLIPLLLALLLMNESVNRWLFERIQGLEPRLELGLEEGQLWRGWDFDRIVWRDQGIEVVVEDVRFAWSPECLFGARFCVDELDVASIQMTTQPTDEEQVERTQITLPDIRLPVGVQIEQLRVGSLYVNSNEPLLTNIELAAHLRDSELVIHRFTGTGPDLDWQMNGDIRLVNGWPLKIHALLNLPPVDQQPWALDLRLGGSVTELDVEAASKGFLEGRLSAQLQPLDPQMPATLAWRGDRFVVPVELPRELVIRQSSLDAQGNMEEGYRITGGAILPGEGGDIELDLATIINMTGMEDLMLALSVVEQPTRRVALTGSASWEEQLVGEVELDLAQFPWQWLYPQETGEIQLEQLSIDATLRDMQGQGNLHAQLSGVAGQNVDLSMAVSGNPDEIRVASAEMITEAGSATATGILQLVNGLAWDARMVLEGIDPGAFVDDLPGDLNGTVATTGSLVNEQLELDAEWALEGTLRARPLELTGSVSKGEDSWVLEDLLFRQGRNSVTGSGRISDNIDARLNVRMPELATLWPGLGGALNGDINTSGRQTAPIIDADLRGERLAYEGSRIADLTLKGKVTLSEAMPGDLTLTALKIRSGDTRIGDLSLTLKGNRAAHRLAVELENGIAGIDAELRGALSDDRWQGLLSSADIEYGVLDWQLVDAARLTYRLDPAQLRIAEHCWRHAQARLCFNGEQRLLPDRQLDVALTDFSLSSLEDLLPEGFAWNADLNANLELKQAVGGEPVVDLSLRSVDGMVAITEAEQTLAFPYDLLDINTQMRAGIARSRIQLASEGFGTLDIQADVDDPVGEQILTGQYNIEGLKLNILRPFLPQVDTLRGELSGSGRLAGALRQPEIVGRLQLVEGHVSGPELPVSLEELEVEIDINGQRAVVDGQWTSGDEGEGSLTGSITWAPELDLDLALKGSRLPVIVEPYADLRVSPDLQVTLADNKLRVRGEIAVPEGDITVRELPEQAVRLSPDVVIVGEEPEDQAPPLDIDARIQLAVGDQLRFSAFGLSGRLSGRIMVEEDMNATGDLNILDGRFRRYGQRLSLRRAQILFAGPISQPFLNIEAIRRVDDVVAGLRLTGRAEAPQTEVFSEPGMPQEQALAYLILGRPLGADGGDSNLVGQAALALGMAGGAPLAKNLANTLGIEDFQLETEGSGISTQVVAAGYITEKLSLRYGVGVFDQANQLAIRYDLTRRLYLEAVSGFASSLDFFYRIDF</sequence>
<evidence type="ECO:0000313" key="7">
    <source>
        <dbReference type="Proteomes" id="UP000638188"/>
    </source>
</evidence>
<reference evidence="7" key="1">
    <citation type="journal article" date="2019" name="Int. J. Syst. Evol. Microbiol.">
        <title>The Global Catalogue of Microorganisms (GCM) 10K type strain sequencing project: providing services to taxonomists for standard genome sequencing and annotation.</title>
        <authorList>
            <consortium name="The Broad Institute Genomics Platform"/>
            <consortium name="The Broad Institute Genome Sequencing Center for Infectious Disease"/>
            <person name="Wu L."/>
            <person name="Ma J."/>
        </authorList>
    </citation>
    <scope>NUCLEOTIDE SEQUENCE [LARGE SCALE GENOMIC DNA]</scope>
    <source>
        <strain evidence="7">CGMCC 1.12482</strain>
    </source>
</reference>
<dbReference type="EMBL" id="BMFF01000004">
    <property type="protein sequence ID" value="GGD02930.1"/>
    <property type="molecule type" value="Genomic_DNA"/>
</dbReference>
<dbReference type="PANTHER" id="PTHR36985:SF1">
    <property type="entry name" value="TRANSLOCATION AND ASSEMBLY MODULE SUBUNIT TAMB"/>
    <property type="match status" value="1"/>
</dbReference>
<feature type="domain" description="Translocation and assembly module TamB C-terminal" evidence="5">
    <location>
        <begin position="911"/>
        <end position="1235"/>
    </location>
</feature>
<name>A0ABQ1PT08_9GAMM</name>
<dbReference type="Proteomes" id="UP000638188">
    <property type="component" value="Unassembled WGS sequence"/>
</dbReference>
<keyword evidence="4" id="KW-0472">Membrane</keyword>
<evidence type="ECO:0000256" key="3">
    <source>
        <dbReference type="ARBA" id="ARBA00022989"/>
    </source>
</evidence>
<comment type="caution">
    <text evidence="6">The sequence shown here is derived from an EMBL/GenBank/DDBJ whole genome shotgun (WGS) entry which is preliminary data.</text>
</comment>
<dbReference type="InterPro" id="IPR007452">
    <property type="entry name" value="TamB_C"/>
</dbReference>
<evidence type="ECO:0000313" key="6">
    <source>
        <dbReference type="EMBL" id="GGD02930.1"/>
    </source>
</evidence>
<keyword evidence="7" id="KW-1185">Reference proteome</keyword>
<evidence type="ECO:0000256" key="4">
    <source>
        <dbReference type="ARBA" id="ARBA00023136"/>
    </source>
</evidence>
<dbReference type="RefSeq" id="WP_150276928.1">
    <property type="nucleotide sequence ID" value="NZ_BMFF01000004.1"/>
</dbReference>
<evidence type="ECO:0000259" key="5">
    <source>
        <dbReference type="Pfam" id="PF04357"/>
    </source>
</evidence>
<comment type="subcellular location">
    <subcellularLocation>
        <location evidence="1">Membrane</location>
        <topology evidence="1">Single-pass membrane protein</topology>
    </subcellularLocation>
</comment>
<evidence type="ECO:0000256" key="2">
    <source>
        <dbReference type="ARBA" id="ARBA00022692"/>
    </source>
</evidence>
<keyword evidence="3" id="KW-1133">Transmembrane helix</keyword>
<keyword evidence="2" id="KW-0812">Transmembrane</keyword>
<accession>A0ABQ1PT08</accession>